<comment type="cofactor">
    <cofactor evidence="1 7">
        <name>pyridoxal 5'-phosphate</name>
        <dbReference type="ChEBI" id="CHEBI:597326"/>
    </cofactor>
</comment>
<dbReference type="InterPro" id="IPR005814">
    <property type="entry name" value="Aminotrans_3"/>
</dbReference>
<evidence type="ECO:0000256" key="2">
    <source>
        <dbReference type="ARBA" id="ARBA00004819"/>
    </source>
</evidence>
<keyword evidence="7" id="KW-0963">Cytoplasm</keyword>
<dbReference type="GO" id="GO:0042286">
    <property type="term" value="F:glutamate-1-semialdehyde 2,1-aminomutase activity"/>
    <property type="evidence" value="ECO:0007669"/>
    <property type="project" value="UniProtKB-UniRule"/>
</dbReference>
<dbReference type="GO" id="GO:0006782">
    <property type="term" value="P:protoporphyrinogen IX biosynthetic process"/>
    <property type="evidence" value="ECO:0007669"/>
    <property type="project" value="UniProtKB-UniRule"/>
</dbReference>
<organism evidence="8 9">
    <name type="scientific">Croceimicrobium hydrocarbonivorans</name>
    <dbReference type="NCBI Taxonomy" id="2761580"/>
    <lineage>
        <taxon>Bacteria</taxon>
        <taxon>Pseudomonadati</taxon>
        <taxon>Bacteroidota</taxon>
        <taxon>Flavobacteriia</taxon>
        <taxon>Flavobacteriales</taxon>
        <taxon>Owenweeksiaceae</taxon>
        <taxon>Croceimicrobium</taxon>
    </lineage>
</organism>
<evidence type="ECO:0000313" key="8">
    <source>
        <dbReference type="EMBL" id="QNR24923.1"/>
    </source>
</evidence>
<dbReference type="EMBL" id="CP060139">
    <property type="protein sequence ID" value="QNR24923.1"/>
    <property type="molecule type" value="Genomic_DNA"/>
</dbReference>
<dbReference type="InterPro" id="IPR049704">
    <property type="entry name" value="Aminotrans_3_PPA_site"/>
</dbReference>
<keyword evidence="9" id="KW-1185">Reference proteome</keyword>
<dbReference type="InterPro" id="IPR004639">
    <property type="entry name" value="4pyrrol_synth_GluAld_NH2Trfase"/>
</dbReference>
<evidence type="ECO:0000313" key="9">
    <source>
        <dbReference type="Proteomes" id="UP000516305"/>
    </source>
</evidence>
<evidence type="ECO:0000256" key="3">
    <source>
        <dbReference type="ARBA" id="ARBA00008981"/>
    </source>
</evidence>
<sequence>MNTSQSKSLFQEASRYIPGGVNSPVRAFKSVGGDPIFMDHAKGAYLYDADGNRYIDYIASWGPMIMGHAWAPVIEAVQKAAERSTSFGAPTEMEIELARLIVESIPNVERIRMVNSGTEATMSAIRLARGFTGKNKFIKFAGNYHGHGDSFLIKAGSGAVTLGHPSSPGVTPGTAQDTLLAEYNDLEGVKALVQANPNEIAAIILEPIPGNMGCILPEAGFIEGLRELCTQENILLIFDEVMTGFRMGFGGAQEALGIEADLVTYGKVIGAGLPVGAYGGREDIMEYVAPNGPVYQAGTLSGNPIAMTAGYTLLKYLKEHPEVYQDLESKCASIEEGLHPLLKAKGLPYQINRKGSMISLHFSDQAIRDFESAKSGDNDYFKKFFHGMLQNGVYLPPSAYESWFLNAALSDQDIEQSLEAAQKSLELL</sequence>
<dbReference type="InterPro" id="IPR015424">
    <property type="entry name" value="PyrdxlP-dep_Trfase"/>
</dbReference>
<evidence type="ECO:0000256" key="6">
    <source>
        <dbReference type="ARBA" id="ARBA00023244"/>
    </source>
</evidence>
<name>A0A7H0VGS5_9FLAO</name>
<dbReference type="InterPro" id="IPR015421">
    <property type="entry name" value="PyrdxlP-dep_Trfase_major"/>
</dbReference>
<evidence type="ECO:0000256" key="1">
    <source>
        <dbReference type="ARBA" id="ARBA00001933"/>
    </source>
</evidence>
<dbReference type="RefSeq" id="WP_210759450.1">
    <property type="nucleotide sequence ID" value="NZ_CP060139.1"/>
</dbReference>
<keyword evidence="4 7" id="KW-0663">Pyridoxal phosphate</keyword>
<dbReference type="GO" id="GO:0030170">
    <property type="term" value="F:pyridoxal phosphate binding"/>
    <property type="evidence" value="ECO:0007669"/>
    <property type="project" value="InterPro"/>
</dbReference>
<feature type="modified residue" description="N6-(pyridoxal phosphate)lysine" evidence="7">
    <location>
        <position position="267"/>
    </location>
</feature>
<keyword evidence="5 7" id="KW-0413">Isomerase</keyword>
<reference evidence="8 9" key="1">
    <citation type="submission" date="2020-08" db="EMBL/GenBank/DDBJ databases">
        <title>Croceimicrobium hydrocarbonivorans gen. nov., sp. nov., a novel marine bacterium isolated from a bacterial consortium that degrades polyethylene terephthalate.</title>
        <authorList>
            <person name="Liu R."/>
        </authorList>
    </citation>
    <scope>NUCLEOTIDE SEQUENCE [LARGE SCALE GENOMIC DNA]</scope>
    <source>
        <strain evidence="8 9">A20-9</strain>
    </source>
</reference>
<dbReference type="PANTHER" id="PTHR43713:SF3">
    <property type="entry name" value="GLUTAMATE-1-SEMIALDEHYDE 2,1-AMINOMUTASE 1, CHLOROPLASTIC-RELATED"/>
    <property type="match status" value="1"/>
</dbReference>
<dbReference type="GO" id="GO:0005737">
    <property type="term" value="C:cytoplasm"/>
    <property type="evidence" value="ECO:0007669"/>
    <property type="project" value="UniProtKB-SubCell"/>
</dbReference>
<comment type="similarity">
    <text evidence="3 7">Belongs to the class-III pyridoxal-phosphate-dependent aminotransferase family. HemL subfamily.</text>
</comment>
<dbReference type="AlphaFoldDB" id="A0A7H0VGS5"/>
<dbReference type="NCBIfam" id="NF000818">
    <property type="entry name" value="PRK00062.1"/>
    <property type="match status" value="1"/>
</dbReference>
<protein>
    <recommendedName>
        <fullName evidence="7">Glutamate-1-semialdehyde 2,1-aminomutase</fullName>
        <shortName evidence="7">GSA</shortName>
        <ecNumber evidence="7">5.4.3.8</ecNumber>
    </recommendedName>
    <alternativeName>
        <fullName evidence="7">Glutamate-1-semialdehyde aminotransferase</fullName>
        <shortName evidence="7">GSA-AT</shortName>
    </alternativeName>
</protein>
<dbReference type="SUPFAM" id="SSF53383">
    <property type="entry name" value="PLP-dependent transferases"/>
    <property type="match status" value="1"/>
</dbReference>
<comment type="subunit">
    <text evidence="7">Homodimer.</text>
</comment>
<dbReference type="EC" id="5.4.3.8" evidence="7"/>
<proteinExistence type="inferred from homology"/>
<dbReference type="NCBIfam" id="TIGR00713">
    <property type="entry name" value="hemL"/>
    <property type="match status" value="1"/>
</dbReference>
<dbReference type="Gene3D" id="3.90.1150.10">
    <property type="entry name" value="Aspartate Aminotransferase, domain 1"/>
    <property type="match status" value="1"/>
</dbReference>
<dbReference type="Gene3D" id="3.40.640.10">
    <property type="entry name" value="Type I PLP-dependent aspartate aminotransferase-like (Major domain)"/>
    <property type="match status" value="1"/>
</dbReference>
<evidence type="ECO:0000256" key="7">
    <source>
        <dbReference type="HAMAP-Rule" id="MF_00375"/>
    </source>
</evidence>
<evidence type="ECO:0000256" key="4">
    <source>
        <dbReference type="ARBA" id="ARBA00022898"/>
    </source>
</evidence>
<dbReference type="Proteomes" id="UP000516305">
    <property type="component" value="Chromosome"/>
</dbReference>
<gene>
    <name evidence="7 8" type="primary">hemL</name>
    <name evidence="8" type="ORF">H4K34_03520</name>
</gene>
<comment type="subcellular location">
    <subcellularLocation>
        <location evidence="7">Cytoplasm</location>
    </subcellularLocation>
</comment>
<dbReference type="GO" id="GO:0008483">
    <property type="term" value="F:transaminase activity"/>
    <property type="evidence" value="ECO:0007669"/>
    <property type="project" value="InterPro"/>
</dbReference>
<accession>A0A7H0VGS5</accession>
<dbReference type="CDD" id="cd00610">
    <property type="entry name" value="OAT_like"/>
    <property type="match status" value="1"/>
</dbReference>
<dbReference type="InterPro" id="IPR015422">
    <property type="entry name" value="PyrdxlP-dep_Trfase_small"/>
</dbReference>
<dbReference type="KEGG" id="chyd:H4K34_03520"/>
<dbReference type="PROSITE" id="PS00600">
    <property type="entry name" value="AA_TRANSFER_CLASS_3"/>
    <property type="match status" value="1"/>
</dbReference>
<comment type="pathway">
    <text evidence="2">Porphyrin-containing compound metabolism; protoporphyrin-IX biosynthesis; 5-aminolevulinate from L-glutamyl-tRNA(Glu): step 2/2.</text>
</comment>
<keyword evidence="6 7" id="KW-0627">Porphyrin biosynthesis</keyword>
<evidence type="ECO:0000256" key="5">
    <source>
        <dbReference type="ARBA" id="ARBA00023235"/>
    </source>
</evidence>
<dbReference type="UniPathway" id="UPA00251">
    <property type="reaction ID" value="UER00317"/>
</dbReference>
<dbReference type="FunFam" id="3.40.640.10:FF:000021">
    <property type="entry name" value="Glutamate-1-semialdehyde 2,1-aminomutase"/>
    <property type="match status" value="1"/>
</dbReference>
<dbReference type="HAMAP" id="MF_00375">
    <property type="entry name" value="HemL_aminotrans_3"/>
    <property type="match status" value="1"/>
</dbReference>
<dbReference type="PANTHER" id="PTHR43713">
    <property type="entry name" value="GLUTAMATE-1-SEMIALDEHYDE 2,1-AMINOMUTASE"/>
    <property type="match status" value="1"/>
</dbReference>
<dbReference type="Pfam" id="PF00202">
    <property type="entry name" value="Aminotran_3"/>
    <property type="match status" value="1"/>
</dbReference>
<comment type="catalytic activity">
    <reaction evidence="7">
        <text>(S)-4-amino-5-oxopentanoate = 5-aminolevulinate</text>
        <dbReference type="Rhea" id="RHEA:14265"/>
        <dbReference type="ChEBI" id="CHEBI:57501"/>
        <dbReference type="ChEBI" id="CHEBI:356416"/>
        <dbReference type="EC" id="5.4.3.8"/>
    </reaction>
</comment>